<dbReference type="RefSeq" id="WP_091771060.1">
    <property type="nucleotide sequence ID" value="NZ_FNHG01000016.1"/>
</dbReference>
<organism evidence="1 2">
    <name type="scientific">Maricaulis salignorans</name>
    <dbReference type="NCBI Taxonomy" id="144026"/>
    <lineage>
        <taxon>Bacteria</taxon>
        <taxon>Pseudomonadati</taxon>
        <taxon>Pseudomonadota</taxon>
        <taxon>Alphaproteobacteria</taxon>
        <taxon>Maricaulales</taxon>
        <taxon>Maricaulaceae</taxon>
        <taxon>Maricaulis</taxon>
    </lineage>
</organism>
<dbReference type="EMBL" id="FNHG01000016">
    <property type="protein sequence ID" value="SDM63189.1"/>
    <property type="molecule type" value="Genomic_DNA"/>
</dbReference>
<evidence type="ECO:0000313" key="2">
    <source>
        <dbReference type="Proteomes" id="UP000199759"/>
    </source>
</evidence>
<proteinExistence type="predicted"/>
<dbReference type="OrthoDB" id="7632484at2"/>
<accession>A0A1G9UTJ4</accession>
<dbReference type="STRING" id="144026.SAMN04488568_11657"/>
<gene>
    <name evidence="1" type="ORF">SAMN04488568_11657</name>
</gene>
<sequence length="99" mass="11236">MALLVPIVLVLILVFLALRYRSRDSGLKACLWRIEQSLADTPEHGETMGLAQADADALREAPEHLFRLVISAMEDGTPRTRAQTLTAIREYREFRGWKV</sequence>
<reference evidence="1 2" key="1">
    <citation type="submission" date="2016-10" db="EMBL/GenBank/DDBJ databases">
        <authorList>
            <person name="de Groot N.N."/>
        </authorList>
    </citation>
    <scope>NUCLEOTIDE SEQUENCE [LARGE SCALE GENOMIC DNA]</scope>
    <source>
        <strain evidence="1 2">DSM 16077</strain>
    </source>
</reference>
<keyword evidence="2" id="KW-1185">Reference proteome</keyword>
<dbReference type="Proteomes" id="UP000199759">
    <property type="component" value="Unassembled WGS sequence"/>
</dbReference>
<protein>
    <submittedName>
        <fullName evidence="1">Uncharacterized protein</fullName>
    </submittedName>
</protein>
<name>A0A1G9UTJ4_9PROT</name>
<evidence type="ECO:0000313" key="1">
    <source>
        <dbReference type="EMBL" id="SDM63189.1"/>
    </source>
</evidence>
<dbReference type="AlphaFoldDB" id="A0A1G9UTJ4"/>